<evidence type="ECO:0000313" key="2">
    <source>
        <dbReference type="EMBL" id="GIY83553.1"/>
    </source>
</evidence>
<dbReference type="Proteomes" id="UP001054837">
    <property type="component" value="Unassembled WGS sequence"/>
</dbReference>
<dbReference type="AlphaFoldDB" id="A0AAV4WPT5"/>
<proteinExistence type="predicted"/>
<organism evidence="2 3">
    <name type="scientific">Caerostris darwini</name>
    <dbReference type="NCBI Taxonomy" id="1538125"/>
    <lineage>
        <taxon>Eukaryota</taxon>
        <taxon>Metazoa</taxon>
        <taxon>Ecdysozoa</taxon>
        <taxon>Arthropoda</taxon>
        <taxon>Chelicerata</taxon>
        <taxon>Arachnida</taxon>
        <taxon>Araneae</taxon>
        <taxon>Araneomorphae</taxon>
        <taxon>Entelegynae</taxon>
        <taxon>Araneoidea</taxon>
        <taxon>Araneidae</taxon>
        <taxon>Caerostris</taxon>
    </lineage>
</organism>
<feature type="compositionally biased region" description="Basic and acidic residues" evidence="1">
    <location>
        <begin position="14"/>
        <end position="23"/>
    </location>
</feature>
<reference evidence="2 3" key="1">
    <citation type="submission" date="2021-06" db="EMBL/GenBank/DDBJ databases">
        <title>Caerostris darwini draft genome.</title>
        <authorList>
            <person name="Kono N."/>
            <person name="Arakawa K."/>
        </authorList>
    </citation>
    <scope>NUCLEOTIDE SEQUENCE [LARGE SCALE GENOMIC DNA]</scope>
</reference>
<dbReference type="EMBL" id="BPLQ01014832">
    <property type="protein sequence ID" value="GIY83553.1"/>
    <property type="molecule type" value="Genomic_DNA"/>
</dbReference>
<sequence length="95" mass="10996">MTWFRQIGNTKLPQHRENKKELEPNCPDTANRPTIARRACGGHFFHQPHVLHIRTFIFFPSSPGSKKDANEAVSDKYTTKKDLGNELEELHRTIL</sequence>
<comment type="caution">
    <text evidence="2">The sequence shown here is derived from an EMBL/GenBank/DDBJ whole genome shotgun (WGS) entry which is preliminary data.</text>
</comment>
<evidence type="ECO:0000256" key="1">
    <source>
        <dbReference type="SAM" id="MobiDB-lite"/>
    </source>
</evidence>
<gene>
    <name evidence="2" type="ORF">CDAR_386971</name>
</gene>
<evidence type="ECO:0000313" key="3">
    <source>
        <dbReference type="Proteomes" id="UP001054837"/>
    </source>
</evidence>
<keyword evidence="3" id="KW-1185">Reference proteome</keyword>
<name>A0AAV4WPT5_9ARAC</name>
<feature type="region of interest" description="Disordered" evidence="1">
    <location>
        <begin position="1"/>
        <end position="31"/>
    </location>
</feature>
<protein>
    <submittedName>
        <fullName evidence="2">Uncharacterized protein</fullName>
    </submittedName>
</protein>
<accession>A0AAV4WPT5</accession>